<proteinExistence type="predicted"/>
<sequence length="77" mass="8772">KKVRIRTFLSSPRAHLQIISAASNLTSACRMRKTLREIVASAWRLLRHNLRSGKFIDFTFALSEQSLSHLCIHKGVP</sequence>
<name>W6Y3Q4_COCC2</name>
<keyword evidence="2" id="KW-1185">Reference proteome</keyword>
<evidence type="ECO:0000313" key="2">
    <source>
        <dbReference type="Proteomes" id="UP000053841"/>
    </source>
</evidence>
<reference evidence="1 2" key="1">
    <citation type="journal article" date="2013" name="PLoS Genet.">
        <title>Comparative genome structure, secondary metabolite, and effector coding capacity across Cochliobolus pathogens.</title>
        <authorList>
            <person name="Condon B.J."/>
            <person name="Leng Y."/>
            <person name="Wu D."/>
            <person name="Bushley K.E."/>
            <person name="Ohm R.A."/>
            <person name="Otillar R."/>
            <person name="Martin J."/>
            <person name="Schackwitz W."/>
            <person name="Grimwood J."/>
            <person name="MohdZainudin N."/>
            <person name="Xue C."/>
            <person name="Wang R."/>
            <person name="Manning V.A."/>
            <person name="Dhillon B."/>
            <person name="Tu Z.J."/>
            <person name="Steffenson B.J."/>
            <person name="Salamov A."/>
            <person name="Sun H."/>
            <person name="Lowry S."/>
            <person name="LaButti K."/>
            <person name="Han J."/>
            <person name="Copeland A."/>
            <person name="Lindquist E."/>
            <person name="Barry K."/>
            <person name="Schmutz J."/>
            <person name="Baker S.E."/>
            <person name="Ciuffetti L.M."/>
            <person name="Grigoriev I.V."/>
            <person name="Zhong S."/>
            <person name="Turgeon B.G."/>
        </authorList>
    </citation>
    <scope>NUCLEOTIDE SEQUENCE [LARGE SCALE GENOMIC DNA]</scope>
    <source>
        <strain evidence="1 2">26-R-13</strain>
    </source>
</reference>
<dbReference type="KEGG" id="bze:COCCADRAFT_105930"/>
<feature type="non-terminal residue" evidence="1">
    <location>
        <position position="1"/>
    </location>
</feature>
<evidence type="ECO:0000313" key="1">
    <source>
        <dbReference type="EMBL" id="EUC29674.1"/>
    </source>
</evidence>
<protein>
    <submittedName>
        <fullName evidence="1">Uncharacterized protein</fullName>
    </submittedName>
</protein>
<accession>W6Y3Q4</accession>
<dbReference type="RefSeq" id="XP_007716047.1">
    <property type="nucleotide sequence ID" value="XM_007717857.1"/>
</dbReference>
<dbReference type="EMBL" id="KI964735">
    <property type="protein sequence ID" value="EUC29674.1"/>
    <property type="molecule type" value="Genomic_DNA"/>
</dbReference>
<dbReference type="AlphaFoldDB" id="W6Y3Q4"/>
<organism evidence="1 2">
    <name type="scientific">Cochliobolus carbonum (strain 26-R-13)</name>
    <name type="common">Maize leaf spot fungus</name>
    <name type="synonym">Bipolaris zeicola</name>
    <dbReference type="NCBI Taxonomy" id="930089"/>
    <lineage>
        <taxon>Eukaryota</taxon>
        <taxon>Fungi</taxon>
        <taxon>Dikarya</taxon>
        <taxon>Ascomycota</taxon>
        <taxon>Pezizomycotina</taxon>
        <taxon>Dothideomycetes</taxon>
        <taxon>Pleosporomycetidae</taxon>
        <taxon>Pleosporales</taxon>
        <taxon>Pleosporineae</taxon>
        <taxon>Pleosporaceae</taxon>
        <taxon>Bipolaris</taxon>
    </lineage>
</organism>
<dbReference type="GeneID" id="19143305"/>
<gene>
    <name evidence="1" type="ORF">COCCADRAFT_105930</name>
</gene>
<dbReference type="Proteomes" id="UP000053841">
    <property type="component" value="Unassembled WGS sequence"/>
</dbReference>
<dbReference type="HOGENOM" id="CLU_2644591_0_0_1"/>